<organism evidence="3 4">
    <name type="scientific">Ralstonia condita</name>
    <dbReference type="NCBI Taxonomy" id="3058600"/>
    <lineage>
        <taxon>Bacteria</taxon>
        <taxon>Pseudomonadati</taxon>
        <taxon>Pseudomonadota</taxon>
        <taxon>Betaproteobacteria</taxon>
        <taxon>Burkholderiales</taxon>
        <taxon>Burkholderiaceae</taxon>
        <taxon>Ralstonia</taxon>
    </lineage>
</organism>
<keyword evidence="4" id="KW-1185">Reference proteome</keyword>
<feature type="compositionally biased region" description="Basic and acidic residues" evidence="1">
    <location>
        <begin position="40"/>
        <end position="59"/>
    </location>
</feature>
<evidence type="ECO:0000256" key="1">
    <source>
        <dbReference type="SAM" id="MobiDB-lite"/>
    </source>
</evidence>
<evidence type="ECO:0000313" key="4">
    <source>
        <dbReference type="Proteomes" id="UP001189616"/>
    </source>
</evidence>
<reference evidence="3 4" key="1">
    <citation type="submission" date="2023-07" db="EMBL/GenBank/DDBJ databases">
        <authorList>
            <person name="Peeters C."/>
        </authorList>
    </citation>
    <scope>NUCLEOTIDE SEQUENCE [LARGE SCALE GENOMIC DNA]</scope>
    <source>
        <strain evidence="3 4">LMG 7141</strain>
    </source>
</reference>
<name>A0ABN9IYM3_9RALS</name>
<protein>
    <submittedName>
        <fullName evidence="3">Uncharacterized protein</fullName>
    </submittedName>
</protein>
<comment type="caution">
    <text evidence="3">The sequence shown here is derived from an EMBL/GenBank/DDBJ whole genome shotgun (WGS) entry which is preliminary data.</text>
</comment>
<evidence type="ECO:0000313" key="3">
    <source>
        <dbReference type="EMBL" id="CAJ0796641.1"/>
    </source>
</evidence>
<proteinExistence type="predicted"/>
<gene>
    <name evidence="3" type="ORF">LMG7141_03267</name>
</gene>
<feature type="signal peptide" evidence="2">
    <location>
        <begin position="1"/>
        <end position="31"/>
    </location>
</feature>
<evidence type="ECO:0000256" key="2">
    <source>
        <dbReference type="SAM" id="SignalP"/>
    </source>
</evidence>
<keyword evidence="2" id="KW-0732">Signal</keyword>
<dbReference type="Gene3D" id="1.10.287.700">
    <property type="entry name" value="Helix hairpin bin"/>
    <property type="match status" value="1"/>
</dbReference>
<dbReference type="Proteomes" id="UP001189616">
    <property type="component" value="Unassembled WGS sequence"/>
</dbReference>
<dbReference type="EMBL" id="CATYWO010000005">
    <property type="protein sequence ID" value="CAJ0796641.1"/>
    <property type="molecule type" value="Genomic_DNA"/>
</dbReference>
<feature type="chain" id="PRO_5045901646" evidence="2">
    <location>
        <begin position="32"/>
        <end position="106"/>
    </location>
</feature>
<accession>A0ABN9IYM3</accession>
<feature type="region of interest" description="Disordered" evidence="1">
    <location>
        <begin position="40"/>
        <end position="64"/>
    </location>
</feature>
<sequence length="106" mass="11041">MNPPERIADVKSRLFLPAALVIALLSPAAHADLSEMKQDIKQGTKDAARKTGHAARDAGHATANGARAVGHATANGARAIGHGFRDAAHATKCGVKHVFNKPCDND</sequence>